<keyword evidence="5 7" id="KW-0472">Membrane</keyword>
<keyword evidence="2 7" id="KW-0813">Transport</keyword>
<keyword evidence="10" id="KW-0675">Receptor</keyword>
<dbReference type="GO" id="GO:0009279">
    <property type="term" value="C:cell outer membrane"/>
    <property type="evidence" value="ECO:0007669"/>
    <property type="project" value="UniProtKB-SubCell"/>
</dbReference>
<reference evidence="10" key="1">
    <citation type="submission" date="2021-12" db="EMBL/GenBank/DDBJ databases">
        <title>Description of Gramella crocea sp. nov., a new bacterium isolated from activated sludge.</title>
        <authorList>
            <person name="Zhang X."/>
        </authorList>
    </citation>
    <scope>NUCLEOTIDE SEQUENCE</scope>
    <source>
        <strain evidence="10">YB25</strain>
    </source>
</reference>
<sequence>MVIKEKLTMTNKRIFFLGLIISLFNIFLFQSFAQGPSADPRQFTITGKVIDNELEVPLEYATISIVNVSDPKDLTGGVTNANGEFSIDVKKGTYNIIVEFISYESKTYNNRVIDSDLDLGTIKLGLGSENLDEVVVRAETTQVDVRLDKKIYNIGKDLTTAGGTVSDALNNVPSVTVDIDGGISLRGNENVRILINGKPSAMAGFGDTNVLNQLPADAIERVEVITSPSARYDAEGTAGILNIILRQKETLGFNGSLNLNAGTPANAGVTANLNYRTENFNLFTTTGVRYFDAPGGGYFDTRYFEDSETNYSRIYEDRDIERLNRNFNSNFGMEYFINQKSSITGSIFYRGGEDVDITTNNSDYFMRDEGLALETTRRERQSENDKSWQFSLNYINNFNNEGHKLTADFQYENDSETQFTTIGENILSNPGEIDFALRDENINTTEDQKEYLLQADYVLPFNEDSQFEAGYRGNFENEITNYTLFQEDEQTGELVFNDTLSNNFDYTENVNALYTQYGTKLGNLSFLLGLRLENTQLKGKIESELSDDELEEAFGIPIDTDFDNNYLGLFPTVNLIYEIAEEENITLGYNRRINRPRGWFINPFPSRSSTNNVFQGNPNLRPAFSNAFDLGYLKRWEKLTLTSSVYYQHETDSFERIEDNIAGTNVVRTIPVNLSSNDRTGAELGILYNPADWLRLNSSFNFFKFKTEGEYNGRNYDAENTSWFARFSSKVSLPAKIDWQTNAFYRGASEEVQGTRDGFLSIDLAFSKDIFNDNATLSLNVRDLLNSRKRQSYTITDTYERESEFQWRQGQNFTVSLIYRFNQQKRRQERRGSEDDFEEGEF</sequence>
<dbReference type="InterPro" id="IPR036942">
    <property type="entry name" value="Beta-barrel_TonB_sf"/>
</dbReference>
<dbReference type="SUPFAM" id="SSF56935">
    <property type="entry name" value="Porins"/>
    <property type="match status" value="1"/>
</dbReference>
<comment type="caution">
    <text evidence="10">The sequence shown here is derived from an EMBL/GenBank/DDBJ whole genome shotgun (WGS) entry which is preliminary data.</text>
</comment>
<evidence type="ECO:0000256" key="2">
    <source>
        <dbReference type="ARBA" id="ARBA00022448"/>
    </source>
</evidence>
<dbReference type="InterPro" id="IPR008969">
    <property type="entry name" value="CarboxyPept-like_regulatory"/>
</dbReference>
<dbReference type="PANTHER" id="PTHR40980:SF3">
    <property type="entry name" value="TONB-DEPENDENT RECEPTOR-LIKE BETA-BARREL DOMAIN-CONTAINING PROTEIN"/>
    <property type="match status" value="1"/>
</dbReference>
<evidence type="ECO:0000256" key="3">
    <source>
        <dbReference type="ARBA" id="ARBA00022452"/>
    </source>
</evidence>
<dbReference type="Gene3D" id="2.60.40.1120">
    <property type="entry name" value="Carboxypeptidase-like, regulatory domain"/>
    <property type="match status" value="1"/>
</dbReference>
<evidence type="ECO:0000256" key="6">
    <source>
        <dbReference type="ARBA" id="ARBA00023237"/>
    </source>
</evidence>
<dbReference type="Pfam" id="PF14905">
    <property type="entry name" value="OMP_b-brl_3"/>
    <property type="match status" value="1"/>
</dbReference>
<evidence type="ECO:0000259" key="8">
    <source>
        <dbReference type="Pfam" id="PF07715"/>
    </source>
</evidence>
<evidence type="ECO:0000256" key="7">
    <source>
        <dbReference type="PROSITE-ProRule" id="PRU01360"/>
    </source>
</evidence>
<keyword evidence="6 7" id="KW-0998">Cell outer membrane</keyword>
<dbReference type="InterPro" id="IPR037066">
    <property type="entry name" value="Plug_dom_sf"/>
</dbReference>
<evidence type="ECO:0000313" key="11">
    <source>
        <dbReference type="Proteomes" id="UP001139344"/>
    </source>
</evidence>
<feature type="domain" description="TonB-dependent receptor plug" evidence="8">
    <location>
        <begin position="162"/>
        <end position="240"/>
    </location>
</feature>
<dbReference type="PANTHER" id="PTHR40980">
    <property type="entry name" value="PLUG DOMAIN-CONTAINING PROTEIN"/>
    <property type="match status" value="1"/>
</dbReference>
<comment type="subcellular location">
    <subcellularLocation>
        <location evidence="1 7">Cell outer membrane</location>
        <topology evidence="1 7">Multi-pass membrane protein</topology>
    </subcellularLocation>
</comment>
<dbReference type="AlphaFoldDB" id="A0A9X1UWL5"/>
<dbReference type="PROSITE" id="PS52016">
    <property type="entry name" value="TONB_DEPENDENT_REC_3"/>
    <property type="match status" value="1"/>
</dbReference>
<protein>
    <submittedName>
        <fullName evidence="10">TonB-dependent receptor</fullName>
    </submittedName>
</protein>
<evidence type="ECO:0000256" key="5">
    <source>
        <dbReference type="ARBA" id="ARBA00023136"/>
    </source>
</evidence>
<dbReference type="SUPFAM" id="SSF49464">
    <property type="entry name" value="Carboxypeptidase regulatory domain-like"/>
    <property type="match status" value="1"/>
</dbReference>
<name>A0A9X1UWL5_9FLAO</name>
<dbReference type="InterPro" id="IPR012910">
    <property type="entry name" value="Plug_dom"/>
</dbReference>
<gene>
    <name evidence="10" type="ORF">LU635_08975</name>
</gene>
<evidence type="ECO:0000313" key="10">
    <source>
        <dbReference type="EMBL" id="MCG9971767.1"/>
    </source>
</evidence>
<evidence type="ECO:0000259" key="9">
    <source>
        <dbReference type="Pfam" id="PF14905"/>
    </source>
</evidence>
<dbReference type="Pfam" id="PF07715">
    <property type="entry name" value="Plug"/>
    <property type="match status" value="1"/>
</dbReference>
<feature type="domain" description="Outer membrane protein beta-barrel" evidence="9">
    <location>
        <begin position="397"/>
        <end position="819"/>
    </location>
</feature>
<organism evidence="10 11">
    <name type="scientific">Christiangramia crocea</name>
    <dbReference type="NCBI Taxonomy" id="2904124"/>
    <lineage>
        <taxon>Bacteria</taxon>
        <taxon>Pseudomonadati</taxon>
        <taxon>Bacteroidota</taxon>
        <taxon>Flavobacteriia</taxon>
        <taxon>Flavobacteriales</taxon>
        <taxon>Flavobacteriaceae</taxon>
        <taxon>Christiangramia</taxon>
    </lineage>
</organism>
<dbReference type="Gene3D" id="2.170.130.10">
    <property type="entry name" value="TonB-dependent receptor, plug domain"/>
    <property type="match status" value="1"/>
</dbReference>
<accession>A0A9X1UWL5</accession>
<keyword evidence="11" id="KW-1185">Reference proteome</keyword>
<dbReference type="InterPro" id="IPR039426">
    <property type="entry name" value="TonB-dep_rcpt-like"/>
</dbReference>
<proteinExistence type="inferred from homology"/>
<dbReference type="InterPro" id="IPR041700">
    <property type="entry name" value="OMP_b-brl_3"/>
</dbReference>
<dbReference type="EMBL" id="JAJSON010000019">
    <property type="protein sequence ID" value="MCG9971767.1"/>
    <property type="molecule type" value="Genomic_DNA"/>
</dbReference>
<keyword evidence="4 7" id="KW-0812">Transmembrane</keyword>
<dbReference type="Proteomes" id="UP001139344">
    <property type="component" value="Unassembled WGS sequence"/>
</dbReference>
<keyword evidence="3 7" id="KW-1134">Transmembrane beta strand</keyword>
<dbReference type="Gene3D" id="2.40.170.20">
    <property type="entry name" value="TonB-dependent receptor, beta-barrel domain"/>
    <property type="match status" value="1"/>
</dbReference>
<evidence type="ECO:0000256" key="4">
    <source>
        <dbReference type="ARBA" id="ARBA00022692"/>
    </source>
</evidence>
<comment type="similarity">
    <text evidence="7">Belongs to the TonB-dependent receptor family.</text>
</comment>
<evidence type="ECO:0000256" key="1">
    <source>
        <dbReference type="ARBA" id="ARBA00004571"/>
    </source>
</evidence>
<dbReference type="Pfam" id="PF13715">
    <property type="entry name" value="CarbopepD_reg_2"/>
    <property type="match status" value="1"/>
</dbReference>